<dbReference type="EMBL" id="CVQI01036328">
    <property type="protein sequence ID" value="CRK47216.1"/>
    <property type="molecule type" value="Genomic_DNA"/>
</dbReference>
<gene>
    <name evidence="1" type="ORF">BN1723_020229</name>
</gene>
<reference evidence="2" key="1">
    <citation type="submission" date="2015-05" db="EMBL/GenBank/DDBJ databases">
        <authorList>
            <person name="Fogelqvist Johan"/>
        </authorList>
    </citation>
    <scope>NUCLEOTIDE SEQUENCE [LARGE SCALE GENOMIC DNA]</scope>
</reference>
<dbReference type="AlphaFoldDB" id="A0A0G4NLE4"/>
<evidence type="ECO:0000313" key="2">
    <source>
        <dbReference type="Proteomes" id="UP000045706"/>
    </source>
</evidence>
<protein>
    <submittedName>
        <fullName evidence="1">Uncharacterized protein</fullName>
    </submittedName>
</protein>
<organism evidence="1 2">
    <name type="scientific">Verticillium longisporum</name>
    <name type="common">Verticillium dahliae var. longisporum</name>
    <dbReference type="NCBI Taxonomy" id="100787"/>
    <lineage>
        <taxon>Eukaryota</taxon>
        <taxon>Fungi</taxon>
        <taxon>Dikarya</taxon>
        <taxon>Ascomycota</taxon>
        <taxon>Pezizomycotina</taxon>
        <taxon>Sordariomycetes</taxon>
        <taxon>Hypocreomycetidae</taxon>
        <taxon>Glomerellales</taxon>
        <taxon>Plectosphaerellaceae</taxon>
        <taxon>Verticillium</taxon>
    </lineage>
</organism>
<proteinExistence type="predicted"/>
<dbReference type="Proteomes" id="UP000045706">
    <property type="component" value="Unassembled WGS sequence"/>
</dbReference>
<sequence length="16" mass="1679">RVHQDSASRVGILGAL</sequence>
<accession>A0A0G4NLE4</accession>
<name>A0A0G4NLE4_VERLO</name>
<evidence type="ECO:0000313" key="1">
    <source>
        <dbReference type="EMBL" id="CRK47216.1"/>
    </source>
</evidence>
<feature type="non-terminal residue" evidence="1">
    <location>
        <position position="1"/>
    </location>
</feature>